<evidence type="ECO:0000256" key="4">
    <source>
        <dbReference type="ARBA" id="ARBA00022723"/>
    </source>
</evidence>
<protein>
    <submittedName>
        <fullName evidence="11">IS200/IS605 family element RNA-guided endonuclease TnpB</fullName>
    </submittedName>
</protein>
<evidence type="ECO:0000256" key="2">
    <source>
        <dbReference type="ARBA" id="ARBA00011044"/>
    </source>
</evidence>
<evidence type="ECO:0000256" key="7">
    <source>
        <dbReference type="ARBA" id="ARBA00023172"/>
    </source>
</evidence>
<keyword evidence="12" id="KW-1185">Reference proteome</keyword>
<gene>
    <name evidence="11" type="primary">tnpB</name>
    <name evidence="11" type="ORF">P1P91_00380</name>
</gene>
<reference evidence="11 12" key="1">
    <citation type="submission" date="2023-03" db="EMBL/GenBank/DDBJ databases">
        <title>Halomonas sp. nov., isolated from Korean tranditional fermented seafood 'Jeotgal'.</title>
        <authorList>
            <person name="Kim B."/>
            <person name="Shin N.-R."/>
        </authorList>
    </citation>
    <scope>NUCLEOTIDE SEQUENCE [LARGE SCALE GENOMIC DNA]</scope>
    <source>
        <strain evidence="11 12">SG2L-4</strain>
    </source>
</reference>
<evidence type="ECO:0000259" key="9">
    <source>
        <dbReference type="Pfam" id="PF07282"/>
    </source>
</evidence>
<evidence type="ECO:0000313" key="11">
    <source>
        <dbReference type="EMBL" id="WNK20188.1"/>
    </source>
</evidence>
<evidence type="ECO:0000256" key="5">
    <source>
        <dbReference type="ARBA" id="ARBA00022833"/>
    </source>
</evidence>
<evidence type="ECO:0000313" key="12">
    <source>
        <dbReference type="Proteomes" id="UP001301869"/>
    </source>
</evidence>
<dbReference type="InterPro" id="IPR051399">
    <property type="entry name" value="RNA-guided_DNA_endo/Transpos"/>
</dbReference>
<keyword evidence="5" id="KW-0862">Zinc</keyword>
<dbReference type="NCBIfam" id="NF040570">
    <property type="entry name" value="guided_TnpB"/>
    <property type="match status" value="1"/>
</dbReference>
<dbReference type="PANTHER" id="PTHR30405">
    <property type="entry name" value="TRANSPOSASE"/>
    <property type="match status" value="1"/>
</dbReference>
<sequence>MTTVQRAYKYRFYPTTEQAEQLARTFGCARYVYNHFLRLRTDAWYERQERIGYTDTAKLLTALKKEPETAWLQEVSNVCLQQSLRNLDTAFKNFFQGRAKYPTFKKKTARQSVRYTTSGFSWRDGQIKLAKQKEPLDIRWSRRFTGTPSSVTVSKDSADRYHISILVEEEVAALPFSKKEAGIDLGLTHAVITSGGQKVNNHQYLKQSEKKLARAQRSLSRKKKGSANRAKAKLKVARIHAKIADQRQDFAHKLTTQLIHENQVVAAESLQVKNMLKNRSLAKAISNVGWHQITTMLGYKAEWYGRDFVQIDKWYPSSKRCHACGHISDAMPLTVRVWDCPTCHAHHDRDINAAKNILKAGKAILAGADKLREHEQKTTAGRAGG</sequence>
<dbReference type="RefSeq" id="WP_311883756.1">
    <property type="nucleotide sequence ID" value="NZ_CP119391.1"/>
</dbReference>
<keyword evidence="11" id="KW-0378">Hydrolase</keyword>
<dbReference type="NCBIfam" id="NF038281">
    <property type="entry name" value="IS200_TnpB"/>
    <property type="match status" value="1"/>
</dbReference>
<keyword evidence="11" id="KW-0540">Nuclease</keyword>
<keyword evidence="7" id="KW-0233">DNA recombination</keyword>
<evidence type="ECO:0000256" key="3">
    <source>
        <dbReference type="ARBA" id="ARBA00022578"/>
    </source>
</evidence>
<dbReference type="InterPro" id="IPR001959">
    <property type="entry name" value="Transposase"/>
</dbReference>
<proteinExistence type="inferred from homology"/>
<dbReference type="InterPro" id="IPR010095">
    <property type="entry name" value="Cas12f1-like_TNB"/>
</dbReference>
<dbReference type="NCBIfam" id="TIGR01766">
    <property type="entry name" value="IS200/IS605 family accessory protein TnpB-like domain"/>
    <property type="match status" value="1"/>
</dbReference>
<dbReference type="PANTHER" id="PTHR30405:SF25">
    <property type="entry name" value="RNA-GUIDED DNA ENDONUCLEASE INSQ-RELATED"/>
    <property type="match status" value="1"/>
</dbReference>
<feature type="domain" description="Cas12f1-like TNB" evidence="9">
    <location>
        <begin position="290"/>
        <end position="357"/>
    </location>
</feature>
<feature type="domain" description="Probable transposase IS891/IS1136/IS1341" evidence="8">
    <location>
        <begin position="165"/>
        <end position="278"/>
    </location>
</feature>
<dbReference type="Pfam" id="PF12323">
    <property type="entry name" value="HTH_OrfB_IS605"/>
    <property type="match status" value="1"/>
</dbReference>
<dbReference type="InterPro" id="IPR053522">
    <property type="entry name" value="RNA-guided_endonuclease_TnpB"/>
</dbReference>
<evidence type="ECO:0000259" key="8">
    <source>
        <dbReference type="Pfam" id="PF01385"/>
    </source>
</evidence>
<comment type="similarity">
    <text evidence="2">In the N-terminal section; belongs to the transposase 2 family.</text>
</comment>
<accession>A0ABY9Z1U2</accession>
<dbReference type="EMBL" id="CP119391">
    <property type="protein sequence ID" value="WNK20188.1"/>
    <property type="molecule type" value="Genomic_DNA"/>
</dbReference>
<dbReference type="Proteomes" id="UP001301869">
    <property type="component" value="Chromosome"/>
</dbReference>
<evidence type="ECO:0000256" key="6">
    <source>
        <dbReference type="ARBA" id="ARBA00023125"/>
    </source>
</evidence>
<keyword evidence="11" id="KW-0255">Endonuclease</keyword>
<keyword evidence="6" id="KW-0238">DNA-binding</keyword>
<keyword evidence="3" id="KW-0815">Transposition</keyword>
<dbReference type="Pfam" id="PF07282">
    <property type="entry name" value="Cas12f1-like_TNB"/>
    <property type="match status" value="1"/>
</dbReference>
<dbReference type="InterPro" id="IPR021027">
    <property type="entry name" value="Transposase_put_HTH"/>
</dbReference>
<evidence type="ECO:0000259" key="10">
    <source>
        <dbReference type="Pfam" id="PF12323"/>
    </source>
</evidence>
<keyword evidence="4" id="KW-0479">Metal-binding</keyword>
<evidence type="ECO:0000256" key="1">
    <source>
        <dbReference type="ARBA" id="ARBA00008761"/>
    </source>
</evidence>
<organism evidence="11 12">
    <name type="scientific">Halomonas piscis</name>
    <dbReference type="NCBI Taxonomy" id="3031727"/>
    <lineage>
        <taxon>Bacteria</taxon>
        <taxon>Pseudomonadati</taxon>
        <taxon>Pseudomonadota</taxon>
        <taxon>Gammaproteobacteria</taxon>
        <taxon>Oceanospirillales</taxon>
        <taxon>Halomonadaceae</taxon>
        <taxon>Halomonas</taxon>
    </lineage>
</organism>
<name>A0ABY9Z1U2_9GAMM</name>
<dbReference type="GO" id="GO:0004519">
    <property type="term" value="F:endonuclease activity"/>
    <property type="evidence" value="ECO:0007669"/>
    <property type="project" value="UniProtKB-KW"/>
</dbReference>
<dbReference type="Pfam" id="PF01385">
    <property type="entry name" value="OrfB_IS605"/>
    <property type="match status" value="1"/>
</dbReference>
<feature type="domain" description="Transposase putative helix-turn-helix" evidence="10">
    <location>
        <begin position="1"/>
        <end position="48"/>
    </location>
</feature>
<comment type="similarity">
    <text evidence="1">In the C-terminal section; belongs to the transposase 35 family.</text>
</comment>